<organism evidence="7 9">
    <name type="scientific">Clostridium septicum</name>
    <dbReference type="NCBI Taxonomy" id="1504"/>
    <lineage>
        <taxon>Bacteria</taxon>
        <taxon>Bacillati</taxon>
        <taxon>Bacillota</taxon>
        <taxon>Clostridia</taxon>
        <taxon>Eubacteriales</taxon>
        <taxon>Clostridiaceae</taxon>
        <taxon>Clostridium</taxon>
    </lineage>
</organism>
<dbReference type="Pfam" id="PF00082">
    <property type="entry name" value="Peptidase_S8"/>
    <property type="match status" value="2"/>
</dbReference>
<dbReference type="PANTHER" id="PTHR43806">
    <property type="entry name" value="PEPTIDASE S8"/>
    <property type="match status" value="1"/>
</dbReference>
<feature type="active site" description="Charge relay system" evidence="5">
    <location>
        <position position="111"/>
    </location>
</feature>
<dbReference type="InterPro" id="IPR050131">
    <property type="entry name" value="Peptidase_S8_subtilisin-like"/>
</dbReference>
<dbReference type="InterPro" id="IPR034045">
    <property type="entry name" value="Pep_S8_CspA-like"/>
</dbReference>
<evidence type="ECO:0000313" key="7">
    <source>
        <dbReference type="EMBL" id="AYE34394.1"/>
    </source>
</evidence>
<name>A0A9N7JKS1_CLOSE</name>
<feature type="active site" description="Charge relay system" evidence="5">
    <location>
        <position position="506"/>
    </location>
</feature>
<dbReference type="Gene3D" id="3.40.50.200">
    <property type="entry name" value="Peptidase S8/S53 domain"/>
    <property type="match status" value="1"/>
</dbReference>
<comment type="similarity">
    <text evidence="1 5">Belongs to the peptidase S8 family.</text>
</comment>
<dbReference type="Gene3D" id="2.60.120.1290">
    <property type="match status" value="1"/>
</dbReference>
<keyword evidence="4 5" id="KW-0720">Serine protease</keyword>
<dbReference type="PANTHER" id="PTHR43806:SF11">
    <property type="entry name" value="CEREVISIN-RELATED"/>
    <property type="match status" value="1"/>
</dbReference>
<dbReference type="PRINTS" id="PR00723">
    <property type="entry name" value="SUBTILISIN"/>
</dbReference>
<keyword evidence="10" id="KW-1185">Reference proteome</keyword>
<dbReference type="EMBL" id="CP099799">
    <property type="protein sequence ID" value="USS00988.1"/>
    <property type="molecule type" value="Genomic_DNA"/>
</dbReference>
<keyword evidence="3 5" id="KW-0378">Hydrolase</keyword>
<dbReference type="PROSITE" id="PS00136">
    <property type="entry name" value="SUBTILASE_ASP"/>
    <property type="match status" value="1"/>
</dbReference>
<feature type="domain" description="Peptidase S8/S53" evidence="6">
    <location>
        <begin position="102"/>
        <end position="218"/>
    </location>
</feature>
<evidence type="ECO:0000256" key="5">
    <source>
        <dbReference type="PROSITE-ProRule" id="PRU01240"/>
    </source>
</evidence>
<dbReference type="GeneID" id="303560638"/>
<dbReference type="InterPro" id="IPR036852">
    <property type="entry name" value="Peptidase_S8/S53_dom_sf"/>
</dbReference>
<protein>
    <submittedName>
        <fullName evidence="8">S8 family peptidase</fullName>
    </submittedName>
</protein>
<dbReference type="RefSeq" id="WP_120140767.1">
    <property type="nucleotide sequence ID" value="NZ_CP023671.1"/>
</dbReference>
<dbReference type="GO" id="GO:0006508">
    <property type="term" value="P:proteolysis"/>
    <property type="evidence" value="ECO:0007669"/>
    <property type="project" value="UniProtKB-KW"/>
</dbReference>
<dbReference type="InterPro" id="IPR023827">
    <property type="entry name" value="Peptidase_S8_Asp-AS"/>
</dbReference>
<dbReference type="PIRSF" id="PIRSF037894">
    <property type="entry name" value="Subtilisin_rel_CspABC"/>
    <property type="match status" value="1"/>
</dbReference>
<evidence type="ECO:0000256" key="2">
    <source>
        <dbReference type="ARBA" id="ARBA00022670"/>
    </source>
</evidence>
<evidence type="ECO:0000259" key="6">
    <source>
        <dbReference type="Pfam" id="PF00082"/>
    </source>
</evidence>
<evidence type="ECO:0000256" key="1">
    <source>
        <dbReference type="ARBA" id="ARBA00011073"/>
    </source>
</evidence>
<evidence type="ECO:0000256" key="3">
    <source>
        <dbReference type="ARBA" id="ARBA00022801"/>
    </source>
</evidence>
<keyword evidence="2 5" id="KW-0645">Protease</keyword>
<reference evidence="7 9" key="1">
    <citation type="submission" date="2017-09" db="EMBL/GenBank/DDBJ databases">
        <authorList>
            <person name="Thomas P."/>
            <person name="Seyboldt C."/>
        </authorList>
    </citation>
    <scope>NUCLEOTIDE SEQUENCE [LARGE SCALE GENOMIC DNA]</scope>
    <source>
        <strain evidence="7 9">DSM 7534</strain>
    </source>
</reference>
<reference evidence="8" key="2">
    <citation type="submission" date="2022-06" db="EMBL/GenBank/DDBJ databases">
        <authorList>
            <person name="Holder M.E."/>
            <person name="Ajami N.J."/>
            <person name="Petrosino J.F."/>
        </authorList>
    </citation>
    <scope>NUCLEOTIDE SEQUENCE</scope>
    <source>
        <strain evidence="8">RMA 8861</strain>
    </source>
</reference>
<dbReference type="SUPFAM" id="SSF52743">
    <property type="entry name" value="Subtilisin-like"/>
    <property type="match status" value="1"/>
</dbReference>
<dbReference type="AlphaFoldDB" id="A0A9N7JKS1"/>
<feature type="domain" description="Peptidase S8/S53" evidence="6">
    <location>
        <begin position="440"/>
        <end position="561"/>
    </location>
</feature>
<evidence type="ECO:0000256" key="4">
    <source>
        <dbReference type="ARBA" id="ARBA00022825"/>
    </source>
</evidence>
<dbReference type="Proteomes" id="UP001055437">
    <property type="component" value="Chromosome"/>
</dbReference>
<dbReference type="PROSITE" id="PS51892">
    <property type="entry name" value="SUBTILASE"/>
    <property type="match status" value="1"/>
</dbReference>
<gene>
    <name evidence="7" type="ORF">CP523_08125</name>
    <name evidence="8" type="ORF">NH397_00460</name>
</gene>
<proteinExistence type="inferred from homology"/>
<sequence length="600" mass="65753">MEFIDQEKKFKNIVNKVSVYVEYSNAQTFDQLNKLDDIVAIDFNNGFGIVFTPIEKIALIDSYIKNRVYEEAPAIYTLTAISPQDAAGALVYHNNPYIPLSGKGVIVGIVDTGIDYLNEEFIREDDTTKIIRIWDQSIESEEVVYGLMFGTEYTEKEINEAIRVKKSGGDPYSIVPSKDEIGHGTAMAGIVGGIGKNQELKGMAPDCQIAIVKMQEATKAQLEFSGVTTEGRGRYGTGTVLTAVRYLERLANEVGKPVVIFIPVGTTVGAHDGTSNLEVYIDEISKTLGIVVVADTGNQGDADTHVEGRIEKTGQSIPIELRIGENQKTIDFKIWFSIPDRVSLDVISPSGERWGGIPAKFNQKYSGKFIYEGTFMDIEYFIPEELTGEEVISIRARNLSPGLWKFILTGDYIVDGRYWSWLPQDKLLAPGTKFLSPSQYTTLAIPATAKSVIVAANYDQNNNGVISQSGRGFTRDGRIKPDIAGGGQNAIVAKPGGGTAVMSGGSVAGAVLAGTCVIMLQWGIVDKNDPRMYANKLRGYIVRGAKLRSGDQYPNENWGYGMLDIPGIFSAIRSTNLQARGNHYDEYDVGKLFISKPFDL</sequence>
<dbReference type="InterPro" id="IPR017310">
    <property type="entry name" value="Pept_S8A_subtilisin_clostridia"/>
</dbReference>
<evidence type="ECO:0000313" key="8">
    <source>
        <dbReference type="EMBL" id="USS00988.1"/>
    </source>
</evidence>
<dbReference type="GO" id="GO:0004252">
    <property type="term" value="F:serine-type endopeptidase activity"/>
    <property type="evidence" value="ECO:0007669"/>
    <property type="project" value="UniProtKB-UniRule"/>
</dbReference>
<dbReference type="CDD" id="cd07478">
    <property type="entry name" value="Peptidases_S8_CspA-like"/>
    <property type="match status" value="1"/>
</dbReference>
<dbReference type="KEGG" id="csep:CP523_08125"/>
<evidence type="ECO:0000313" key="9">
    <source>
        <dbReference type="Proteomes" id="UP000280586"/>
    </source>
</evidence>
<accession>A0A9N7JKS1</accession>
<dbReference type="Proteomes" id="UP000280586">
    <property type="component" value="Chromosome"/>
</dbReference>
<evidence type="ECO:0000313" key="10">
    <source>
        <dbReference type="Proteomes" id="UP001055437"/>
    </source>
</evidence>
<dbReference type="EMBL" id="CP023671">
    <property type="protein sequence ID" value="AYE34394.1"/>
    <property type="molecule type" value="Genomic_DNA"/>
</dbReference>
<dbReference type="InterPro" id="IPR015500">
    <property type="entry name" value="Peptidase_S8_subtilisin-rel"/>
</dbReference>
<dbReference type="InterPro" id="IPR000209">
    <property type="entry name" value="Peptidase_S8/S53_dom"/>
</dbReference>
<feature type="active site" description="Charge relay system" evidence="5">
    <location>
        <position position="183"/>
    </location>
</feature>